<proteinExistence type="predicted"/>
<keyword evidence="2" id="KW-0479">Metal-binding</keyword>
<dbReference type="InterPro" id="IPR007197">
    <property type="entry name" value="rSAM"/>
</dbReference>
<keyword evidence="3" id="KW-0408">Iron</keyword>
<dbReference type="PANTHER" id="PTHR43288">
    <property type="entry name" value="BIOTIN SYNTHASE-RELATED PROTEIN, RADICAL SAM SUPERFAMILY"/>
    <property type="match status" value="1"/>
</dbReference>
<dbReference type="CDD" id="cd01335">
    <property type="entry name" value="Radical_SAM"/>
    <property type="match status" value="1"/>
</dbReference>
<dbReference type="SMART" id="SM00729">
    <property type="entry name" value="Elp3"/>
    <property type="match status" value="1"/>
</dbReference>
<dbReference type="InterPro" id="IPR058240">
    <property type="entry name" value="rSAM_sf"/>
</dbReference>
<protein>
    <recommendedName>
        <fullName evidence="5">Radical SAM core domain-containing protein</fullName>
    </recommendedName>
</protein>
<accession>A0A0F9P9D3</accession>
<dbReference type="InterPro" id="IPR013785">
    <property type="entry name" value="Aldolase_TIM"/>
</dbReference>
<evidence type="ECO:0000313" key="6">
    <source>
        <dbReference type="EMBL" id="KKM89992.1"/>
    </source>
</evidence>
<evidence type="ECO:0000256" key="4">
    <source>
        <dbReference type="ARBA" id="ARBA00023014"/>
    </source>
</evidence>
<dbReference type="PROSITE" id="PS51918">
    <property type="entry name" value="RADICAL_SAM"/>
    <property type="match status" value="1"/>
</dbReference>
<reference evidence="6" key="1">
    <citation type="journal article" date="2015" name="Nature">
        <title>Complex archaea that bridge the gap between prokaryotes and eukaryotes.</title>
        <authorList>
            <person name="Spang A."/>
            <person name="Saw J.H."/>
            <person name="Jorgensen S.L."/>
            <person name="Zaremba-Niedzwiedzka K."/>
            <person name="Martijn J."/>
            <person name="Lind A.E."/>
            <person name="van Eijk R."/>
            <person name="Schleper C."/>
            <person name="Guy L."/>
            <person name="Ettema T.J."/>
        </authorList>
    </citation>
    <scope>NUCLEOTIDE SEQUENCE</scope>
</reference>
<sequence>MNNNRGLFHKIKSGTASWSDYANFSKLEFDKLRPYFTLAQNITKKNFSNTLKIYNPSKKFPAISVTGTECALGCEHCNKKYLKGMKKVLNNKDLEHFLMDLHEKNGVGALISGGSELDGSVPLLNFLDTIKKVKRKTNLIINTHTGLLNEDTAKKLTEAGVDIVSFDINMDLDVVRNIYHMDIELEEYKKAIELLKKNNLNIVPHICVGLYYGKLHKEIETIKFIKEILVNPSLIVVIALIPPKNSKVKFETPQPEAIAKVIAMIRFNFPETEISLGCMRPRGSIKTEIEKYAIRAGINRIEIPSKDTLKWLKNQNSETQFKFFSACCAIPEKYEKFAESKKSDIKRYLKI</sequence>
<dbReference type="GO" id="GO:0051536">
    <property type="term" value="F:iron-sulfur cluster binding"/>
    <property type="evidence" value="ECO:0007669"/>
    <property type="project" value="UniProtKB-KW"/>
</dbReference>
<keyword evidence="4" id="KW-0411">Iron-sulfur</keyword>
<feature type="domain" description="Radical SAM core" evidence="5">
    <location>
        <begin position="53"/>
        <end position="282"/>
    </location>
</feature>
<dbReference type="InterPro" id="IPR006638">
    <property type="entry name" value="Elp3/MiaA/NifB-like_rSAM"/>
</dbReference>
<dbReference type="PANTHER" id="PTHR43288:SF2">
    <property type="entry name" value="RADICAL SAM CORE DOMAIN-CONTAINING PROTEIN"/>
    <property type="match status" value="1"/>
</dbReference>
<dbReference type="Gene3D" id="3.20.20.70">
    <property type="entry name" value="Aldolase class I"/>
    <property type="match status" value="1"/>
</dbReference>
<gene>
    <name evidence="6" type="ORF">LCGC14_1243110</name>
</gene>
<comment type="caution">
    <text evidence="6">The sequence shown here is derived from an EMBL/GenBank/DDBJ whole genome shotgun (WGS) entry which is preliminary data.</text>
</comment>
<dbReference type="GO" id="GO:0003824">
    <property type="term" value="F:catalytic activity"/>
    <property type="evidence" value="ECO:0007669"/>
    <property type="project" value="InterPro"/>
</dbReference>
<dbReference type="SFLD" id="SFLDS00029">
    <property type="entry name" value="Radical_SAM"/>
    <property type="match status" value="1"/>
</dbReference>
<name>A0A0F9P9D3_9ZZZZ</name>
<organism evidence="6">
    <name type="scientific">marine sediment metagenome</name>
    <dbReference type="NCBI Taxonomy" id="412755"/>
    <lineage>
        <taxon>unclassified sequences</taxon>
        <taxon>metagenomes</taxon>
        <taxon>ecological metagenomes</taxon>
    </lineage>
</organism>
<dbReference type="EMBL" id="LAZR01006735">
    <property type="protein sequence ID" value="KKM89992.1"/>
    <property type="molecule type" value="Genomic_DNA"/>
</dbReference>
<dbReference type="Pfam" id="PF04055">
    <property type="entry name" value="Radical_SAM"/>
    <property type="match status" value="1"/>
</dbReference>
<dbReference type="AlphaFoldDB" id="A0A0F9P9D3"/>
<dbReference type="GO" id="GO:0046872">
    <property type="term" value="F:metal ion binding"/>
    <property type="evidence" value="ECO:0007669"/>
    <property type="project" value="UniProtKB-KW"/>
</dbReference>
<evidence type="ECO:0000256" key="2">
    <source>
        <dbReference type="ARBA" id="ARBA00022723"/>
    </source>
</evidence>
<evidence type="ECO:0000256" key="3">
    <source>
        <dbReference type="ARBA" id="ARBA00023004"/>
    </source>
</evidence>
<evidence type="ECO:0000259" key="5">
    <source>
        <dbReference type="PROSITE" id="PS51918"/>
    </source>
</evidence>
<dbReference type="SUPFAM" id="SSF102114">
    <property type="entry name" value="Radical SAM enzymes"/>
    <property type="match status" value="1"/>
</dbReference>
<evidence type="ECO:0000256" key="1">
    <source>
        <dbReference type="ARBA" id="ARBA00022691"/>
    </source>
</evidence>
<keyword evidence="1" id="KW-0949">S-adenosyl-L-methionine</keyword>
<dbReference type="SFLD" id="SFLDG01113">
    <property type="entry name" value="Uncharacterised_Radical_SAM_Su"/>
    <property type="match status" value="1"/>
</dbReference>